<evidence type="ECO:0000313" key="15">
    <source>
        <dbReference type="EMBL" id="OGH04763.1"/>
    </source>
</evidence>
<keyword evidence="5" id="KW-0274">FAD</keyword>
<evidence type="ECO:0000313" key="16">
    <source>
        <dbReference type="Proteomes" id="UP000177583"/>
    </source>
</evidence>
<dbReference type="GO" id="GO:0004458">
    <property type="term" value="F:D-lactate dehydrogenase (cytochrome) activity"/>
    <property type="evidence" value="ECO:0007669"/>
    <property type="project" value="TreeGrafter"/>
</dbReference>
<dbReference type="InterPro" id="IPR017900">
    <property type="entry name" value="4Fe4S_Fe_S_CS"/>
</dbReference>
<dbReference type="InterPro" id="IPR017896">
    <property type="entry name" value="4Fe4S_Fe-S-bd"/>
</dbReference>
<dbReference type="InterPro" id="IPR016164">
    <property type="entry name" value="FAD-linked_Oxase-like_C"/>
</dbReference>
<dbReference type="PROSITE" id="PS00198">
    <property type="entry name" value="4FE4S_FER_1"/>
    <property type="match status" value="1"/>
</dbReference>
<keyword evidence="7" id="KW-0408">Iron</keyword>
<evidence type="ECO:0000256" key="8">
    <source>
        <dbReference type="ARBA" id="ARBA00023014"/>
    </source>
</evidence>
<keyword evidence="3" id="KW-0285">Flavoprotein</keyword>
<sequence length="1020" mass="112562">MIPRLPAYQPPSPVTQRFLALLVQLGFGGEIRTQTADRLIAGTDNSIYQTHPQAVVFPRHKQDLELLAETLGRPEFRAVKLTPRGGGTGTNGQSLTDGVVLDLSRHLDQVLEINVQEGWVRVQPGVVLDRLNEVLKPTGTFFAPTLSTSSRATLGGMINTDACGKGSKIYGKTSEHILELHCLLVGGKKLHTRILDQAGWEAALVGENQEIYQLVNQIFDQHPEEIAALPQLDRFITGYNLSKLKDPAQDQLTLNYLIAGSEGTLAVVTEAKLKILPLVKHKEVLALRFPNFDQALRGAEDLVALKPAAIETIDGTILKLAQDDPIYLQVGHMVKGGPGEPVEAVNLVEFIGETAPALSALVEPVLADLDRRIKQSFGQPGVPSGYYRATGAEEIASLWELRKKGVGLLGNAKGKRRPIPFVEDTVVPPKHLADYIKEFRALLESHGLTYGMFGHVDVGCLHVRPALDLKDPKDEALVLEISEAVARLVQKYGGVIWGEHGKGYRSEYTQRYFGPVLYRQLGRIKKAFDPFNQLNPGKITLPEGSAETLVSVQGPLRGHLDRQIKADYQEKFETSITCNGNGACFNVSPKAVMCPSAKSSGDRVHSPKGRAGLMREWLRRLSLSDHRPLERDSLWLGPRLRNWLSLGCRQQAYDFSHEVYQAMSGCLSCKACVTGCPIKVDIPQMKSDFLQAYHSRYPRPLRDYLVSFLEDLSPIQAATPKFSRWLLGQPWVRGQIAFWGGIVDPPRPSERPVGARIKSGELRLLDLQAPPQGLSAQTDLILVQDSFTSFYEARQLGIFSQLTQTLGLRLWVLPHFPNGKGKQVKGFLGSFAKLAAKNHLILERAAQLGVPLVGLDPAVTLTYRDEYPKALGLPSLGYQVLLPQEWLLGQLESLRPRLTGLQPAAFGARLLGHCTQKALIPGCGKDWKQVFEAFGIPLALEEVGCCGMSGIYGHEKEHFGSSQEIFGLSWKPVIEANRPEQERLLADGYSCRSQAKRLMGVRLFHPFEALLERVSSAAHE</sequence>
<keyword evidence="8" id="KW-0411">Iron-sulfur</keyword>
<dbReference type="AlphaFoldDB" id="A0A1F6H2Z7"/>
<evidence type="ECO:0000256" key="5">
    <source>
        <dbReference type="ARBA" id="ARBA00022827"/>
    </source>
</evidence>
<dbReference type="Pfam" id="PF01565">
    <property type="entry name" value="FAD_binding_4"/>
    <property type="match status" value="1"/>
</dbReference>
<dbReference type="GO" id="GO:0071949">
    <property type="term" value="F:FAD binding"/>
    <property type="evidence" value="ECO:0007669"/>
    <property type="project" value="InterPro"/>
</dbReference>
<feature type="domain" description="FAD-binding PCMH-type" evidence="14">
    <location>
        <begin position="48"/>
        <end position="278"/>
    </location>
</feature>
<dbReference type="SUPFAM" id="SSF56176">
    <property type="entry name" value="FAD-binding/transporter-associated domain-like"/>
    <property type="match status" value="1"/>
</dbReference>
<dbReference type="GO" id="GO:0008720">
    <property type="term" value="F:D-lactate dehydrogenase (NAD+) activity"/>
    <property type="evidence" value="ECO:0007669"/>
    <property type="project" value="TreeGrafter"/>
</dbReference>
<proteinExistence type="inferred from homology"/>
<name>A0A1F6H2Z7_9PROT</name>
<evidence type="ECO:0000256" key="4">
    <source>
        <dbReference type="ARBA" id="ARBA00022723"/>
    </source>
</evidence>
<dbReference type="PROSITE" id="PS51379">
    <property type="entry name" value="4FE4S_FER_2"/>
    <property type="match status" value="1"/>
</dbReference>
<dbReference type="PANTHER" id="PTHR11748:SF119">
    <property type="entry name" value="D-2-HYDROXYGLUTARATE DEHYDROGENASE"/>
    <property type="match status" value="1"/>
</dbReference>
<dbReference type="InterPro" id="IPR004113">
    <property type="entry name" value="FAD-bd_oxidored_4_C"/>
</dbReference>
<dbReference type="InterPro" id="IPR016166">
    <property type="entry name" value="FAD-bd_PCMH"/>
</dbReference>
<comment type="caution">
    <text evidence="15">The sequence shown here is derived from an EMBL/GenBank/DDBJ whole genome shotgun (WGS) entry which is preliminary data.</text>
</comment>
<dbReference type="SUPFAM" id="SSF55103">
    <property type="entry name" value="FAD-linked oxidases, C-terminal domain"/>
    <property type="match status" value="1"/>
</dbReference>
<dbReference type="GO" id="GO:1903457">
    <property type="term" value="P:lactate catabolic process"/>
    <property type="evidence" value="ECO:0007669"/>
    <property type="project" value="TreeGrafter"/>
</dbReference>
<evidence type="ECO:0000259" key="14">
    <source>
        <dbReference type="PROSITE" id="PS51387"/>
    </source>
</evidence>
<evidence type="ECO:0000256" key="9">
    <source>
        <dbReference type="ARBA" id="ARBA00039003"/>
    </source>
</evidence>
<dbReference type="PANTHER" id="PTHR11748">
    <property type="entry name" value="D-LACTATE DEHYDROGENASE"/>
    <property type="match status" value="1"/>
</dbReference>
<dbReference type="InterPro" id="IPR016169">
    <property type="entry name" value="FAD-bd_PCMH_sub2"/>
</dbReference>
<dbReference type="PROSITE" id="PS51387">
    <property type="entry name" value="FAD_PCMH"/>
    <property type="match status" value="1"/>
</dbReference>
<gene>
    <name evidence="15" type="ORF">A2557_07185</name>
</gene>
<keyword evidence="6" id="KW-0560">Oxidoreductase</keyword>
<dbReference type="GO" id="GO:0046872">
    <property type="term" value="F:metal ion binding"/>
    <property type="evidence" value="ECO:0007669"/>
    <property type="project" value="UniProtKB-KW"/>
</dbReference>
<evidence type="ECO:0000256" key="6">
    <source>
        <dbReference type="ARBA" id="ARBA00023002"/>
    </source>
</evidence>
<dbReference type="GO" id="GO:0051990">
    <property type="term" value="F:(R)-2-hydroxyglutarate dehydrogenase activity"/>
    <property type="evidence" value="ECO:0007669"/>
    <property type="project" value="UniProtKB-EC"/>
</dbReference>
<accession>A0A1F6H2Z7</accession>
<evidence type="ECO:0000256" key="10">
    <source>
        <dbReference type="ARBA" id="ARBA00051291"/>
    </source>
</evidence>
<dbReference type="SUPFAM" id="SSF46548">
    <property type="entry name" value="alpha-helical ferredoxin"/>
    <property type="match status" value="1"/>
</dbReference>
<dbReference type="InterPro" id="IPR016167">
    <property type="entry name" value="FAD-bd_PCMH_sub1"/>
</dbReference>
<reference evidence="15 16" key="1">
    <citation type="journal article" date="2016" name="Nat. Commun.">
        <title>Thousands of microbial genomes shed light on interconnected biogeochemical processes in an aquifer system.</title>
        <authorList>
            <person name="Anantharaman K."/>
            <person name="Brown C.T."/>
            <person name="Hug L.A."/>
            <person name="Sharon I."/>
            <person name="Castelle C.J."/>
            <person name="Probst A.J."/>
            <person name="Thomas B.C."/>
            <person name="Singh A."/>
            <person name="Wilkins M.J."/>
            <person name="Karaoz U."/>
            <person name="Brodie E.L."/>
            <person name="Williams K.H."/>
            <person name="Hubbard S.S."/>
            <person name="Banfield J.F."/>
        </authorList>
    </citation>
    <scope>NUCLEOTIDE SEQUENCE [LARGE SCALE GENOMIC DNA]</scope>
</reference>
<protein>
    <recommendedName>
        <fullName evidence="12">D-2-hydroxyglutarate dehydrogenase</fullName>
        <ecNumber evidence="9">1.1.99.39</ecNumber>
    </recommendedName>
</protein>
<dbReference type="GO" id="GO:0051539">
    <property type="term" value="F:4 iron, 4 sulfur cluster binding"/>
    <property type="evidence" value="ECO:0007669"/>
    <property type="project" value="UniProtKB-KW"/>
</dbReference>
<evidence type="ECO:0000256" key="3">
    <source>
        <dbReference type="ARBA" id="ARBA00022630"/>
    </source>
</evidence>
<evidence type="ECO:0000256" key="11">
    <source>
        <dbReference type="ARBA" id="ARBA00060924"/>
    </source>
</evidence>
<evidence type="ECO:0000256" key="12">
    <source>
        <dbReference type="ARBA" id="ARBA00067680"/>
    </source>
</evidence>
<organism evidence="15 16">
    <name type="scientific">Candidatus Lambdaproteobacteria bacterium RIFOXYD2_FULL_56_26</name>
    <dbReference type="NCBI Taxonomy" id="1817773"/>
    <lineage>
        <taxon>Bacteria</taxon>
        <taxon>Pseudomonadati</taxon>
        <taxon>Pseudomonadota</taxon>
        <taxon>Candidatus Lambdaproteobacteria</taxon>
    </lineage>
</organism>
<dbReference type="FunFam" id="3.30.70.2740:FF:000003">
    <property type="entry name" value="Oxidoreductase, FAD-binding, putative"/>
    <property type="match status" value="1"/>
</dbReference>
<comment type="similarity">
    <text evidence="11">In the N-terminal section; belongs to the FAD-binding oxidoreductase/transferase type 4 family.</text>
</comment>
<evidence type="ECO:0000259" key="13">
    <source>
        <dbReference type="PROSITE" id="PS51379"/>
    </source>
</evidence>
<comment type="cofactor">
    <cofactor evidence="1">
        <name>FAD</name>
        <dbReference type="ChEBI" id="CHEBI:57692"/>
    </cofactor>
</comment>
<keyword evidence="4" id="KW-0479">Metal-binding</keyword>
<dbReference type="EC" id="1.1.99.39" evidence="9"/>
<dbReference type="InterPro" id="IPR036318">
    <property type="entry name" value="FAD-bd_PCMH-like_sf"/>
</dbReference>
<keyword evidence="2" id="KW-0004">4Fe-4S</keyword>
<dbReference type="Gene3D" id="3.30.465.10">
    <property type="match status" value="1"/>
</dbReference>
<dbReference type="Gene3D" id="3.30.70.2740">
    <property type="match status" value="1"/>
</dbReference>
<comment type="catalytic activity">
    <reaction evidence="10">
        <text>(R)-2-hydroxyglutarate + A = 2-oxoglutarate + AH2</text>
        <dbReference type="Rhea" id="RHEA:38295"/>
        <dbReference type="ChEBI" id="CHEBI:13193"/>
        <dbReference type="ChEBI" id="CHEBI:15801"/>
        <dbReference type="ChEBI" id="CHEBI:16810"/>
        <dbReference type="ChEBI" id="CHEBI:17499"/>
        <dbReference type="EC" id="1.1.99.39"/>
    </reaction>
    <physiologicalReaction direction="left-to-right" evidence="10">
        <dbReference type="Rhea" id="RHEA:38296"/>
    </physiologicalReaction>
</comment>
<dbReference type="InterPro" id="IPR006094">
    <property type="entry name" value="Oxid_FAD_bind_N"/>
</dbReference>
<dbReference type="Pfam" id="PF02913">
    <property type="entry name" value="FAD-oxidase_C"/>
    <property type="match status" value="1"/>
</dbReference>
<feature type="domain" description="4Fe-4S ferredoxin-type" evidence="13">
    <location>
        <begin position="657"/>
        <end position="688"/>
    </location>
</feature>
<dbReference type="Gene3D" id="3.30.43.10">
    <property type="entry name" value="Uridine Diphospho-n-acetylenolpyruvylglucosamine Reductase, domain 2"/>
    <property type="match status" value="1"/>
</dbReference>
<evidence type="ECO:0000256" key="2">
    <source>
        <dbReference type="ARBA" id="ARBA00022485"/>
    </source>
</evidence>
<dbReference type="EMBL" id="MFNF01000001">
    <property type="protein sequence ID" value="OGH04763.1"/>
    <property type="molecule type" value="Genomic_DNA"/>
</dbReference>
<dbReference type="InterPro" id="IPR016171">
    <property type="entry name" value="Vanillyl_alc_oxidase_C-sub2"/>
</dbReference>
<evidence type="ECO:0000256" key="1">
    <source>
        <dbReference type="ARBA" id="ARBA00001974"/>
    </source>
</evidence>
<dbReference type="Gene3D" id="1.10.45.10">
    <property type="entry name" value="Vanillyl-alcohol Oxidase, Chain A, domain 4"/>
    <property type="match status" value="1"/>
</dbReference>
<dbReference type="Proteomes" id="UP000177583">
    <property type="component" value="Unassembled WGS sequence"/>
</dbReference>
<evidence type="ECO:0000256" key="7">
    <source>
        <dbReference type="ARBA" id="ARBA00023004"/>
    </source>
</evidence>